<name>A0A834Y530_TETSI</name>
<feature type="transmembrane region" description="Helical" evidence="1">
    <location>
        <begin position="56"/>
        <end position="76"/>
    </location>
</feature>
<reference evidence="2 3" key="1">
    <citation type="submission" date="2020-04" db="EMBL/GenBank/DDBJ databases">
        <title>Plant Genome Project.</title>
        <authorList>
            <person name="Zhang R.-G."/>
        </authorList>
    </citation>
    <scope>NUCLEOTIDE SEQUENCE [LARGE SCALE GENOMIC DNA]</scope>
    <source>
        <strain evidence="2">YNK0</strain>
        <tissue evidence="2">Leaf</tissue>
    </source>
</reference>
<keyword evidence="1" id="KW-0812">Transmembrane</keyword>
<proteinExistence type="predicted"/>
<comment type="caution">
    <text evidence="2">The sequence shown here is derived from an EMBL/GenBank/DDBJ whole genome shotgun (WGS) entry which is preliminary data.</text>
</comment>
<protein>
    <submittedName>
        <fullName evidence="2">Uncharacterized protein</fullName>
    </submittedName>
</protein>
<keyword evidence="3" id="KW-1185">Reference proteome</keyword>
<dbReference type="AlphaFoldDB" id="A0A834Y530"/>
<gene>
    <name evidence="2" type="ORF">HHK36_032446</name>
</gene>
<sequence>MTFILVSACYKLPLPFSLCYKATPSSENWACQLPFRIHFPEVYQHTDNMGMLFRTINYLLFIYSSFIPACLIHSFCTHVI</sequence>
<accession>A0A834Y530</accession>
<keyword evidence="1" id="KW-1133">Transmembrane helix</keyword>
<organism evidence="2 3">
    <name type="scientific">Tetracentron sinense</name>
    <name type="common">Spur-leaf</name>
    <dbReference type="NCBI Taxonomy" id="13715"/>
    <lineage>
        <taxon>Eukaryota</taxon>
        <taxon>Viridiplantae</taxon>
        <taxon>Streptophyta</taxon>
        <taxon>Embryophyta</taxon>
        <taxon>Tracheophyta</taxon>
        <taxon>Spermatophyta</taxon>
        <taxon>Magnoliopsida</taxon>
        <taxon>Trochodendrales</taxon>
        <taxon>Trochodendraceae</taxon>
        <taxon>Tetracentron</taxon>
    </lineage>
</organism>
<evidence type="ECO:0000256" key="1">
    <source>
        <dbReference type="SAM" id="Phobius"/>
    </source>
</evidence>
<evidence type="ECO:0000313" key="3">
    <source>
        <dbReference type="Proteomes" id="UP000655225"/>
    </source>
</evidence>
<dbReference type="Proteomes" id="UP000655225">
    <property type="component" value="Unassembled WGS sequence"/>
</dbReference>
<dbReference type="EMBL" id="JABCRI010000689">
    <property type="protein sequence ID" value="KAF8369537.1"/>
    <property type="molecule type" value="Genomic_DNA"/>
</dbReference>
<keyword evidence="1" id="KW-0472">Membrane</keyword>
<evidence type="ECO:0000313" key="2">
    <source>
        <dbReference type="EMBL" id="KAF8369537.1"/>
    </source>
</evidence>